<organism evidence="5 6">
    <name type="scientific">Bacteroides faecalis</name>
    <dbReference type="NCBI Taxonomy" id="2447885"/>
    <lineage>
        <taxon>Bacteria</taxon>
        <taxon>Pseudomonadati</taxon>
        <taxon>Bacteroidota</taxon>
        <taxon>Bacteroidia</taxon>
        <taxon>Bacteroidales</taxon>
        <taxon>Bacteroidaceae</taxon>
        <taxon>Bacteroides</taxon>
    </lineage>
</organism>
<dbReference type="Pfam" id="PF13620">
    <property type="entry name" value="CarboxypepD_reg"/>
    <property type="match status" value="1"/>
</dbReference>
<dbReference type="SMART" id="SM00965">
    <property type="entry name" value="STN"/>
    <property type="match status" value="1"/>
</dbReference>
<keyword evidence="6" id="KW-1185">Reference proteome</keyword>
<evidence type="ECO:0000313" key="5">
    <source>
        <dbReference type="EMBL" id="GCB36344.1"/>
    </source>
</evidence>
<name>A0A401LXZ0_9BACE</name>
<proteinExistence type="predicted"/>
<dbReference type="Gene3D" id="2.60.40.1120">
    <property type="entry name" value="Carboxypeptidase-like, regulatory domain"/>
    <property type="match status" value="1"/>
</dbReference>
<dbReference type="InterPro" id="IPR008969">
    <property type="entry name" value="CarboxyPept-like_regulatory"/>
</dbReference>
<sequence>MFSFEIKSRQNNLNYKIICLIITLIISVASNAQNTKITISGRDITIKQTFEQIEAQSKYTIAYSKNQLDIQRKITIDVKDVSLKTALDQILKGTGLTYKTKENHIIISLPDNKNKSDDNSKQKPTQTVRGIVVDAKTNTPLEYASVSLLEEPSLSAFTDSMGRFQIRHVPVGRYNVQTSFMGYHPNIINEVVVTSSKEVYMEIPVNEDVHTLSEVVIQPEVKKDRLLNPMAITGGRMISMEEASRFANGFDDPARLSSAFAGVAGDVGTNAVAIRGNAPQFNQWRLEGIEIPNPTHFADISGLGGGFLSALSTQVIGNSDFYNGAFPAEYNNVLSGVFDMHLRNGNNQKYEHTFQVGLMGIDLSSEGPISKKRGSSYLINYRFSTTSLASGNDINLKYQDLAFKLNFPTRKAGTFSIWGLGLIDKNKSELSDRSEWETLGDRQSGENNLDKSAGGLTHKYHINENTYIRSSLSATYSKDHTIVDQQVDDKLIRVGDIQNSRWDIVFNSFINRKFGSRHTNRTGITVTELKYNLDYKVSPFFGLDKPMEQISKGNGESTVFSAYSSSIINLTNYLTTSIGATAQYFTLNKNWSVEPRIALKWEMNPKHALSVAYGLHSRREKLDYYFVERDINGKKESNRYLDFSKAHHFGITYDWNISQSLHLKVEPYYQYLFHIPVEEGSSFSIINYEEFYLDRILENTGLGKNYGIDITLEHYMRNGFYYMITGSFFKSKYRGGDRIWRNTRLDKGYLLNLLAGKEWMVGKYKQNVFSINGRLFFQGGGRYTPVDEERTLAEHDIVWDETRAYENRYNPSINGDISLSYRINKKKVSHEFSLKILNVGMNTGMHFYQYNEKKNIIEKKDGLGIIPNISYKIHF</sequence>
<dbReference type="Gene3D" id="3.55.50.30">
    <property type="match status" value="1"/>
</dbReference>
<dbReference type="SUPFAM" id="SSF49464">
    <property type="entry name" value="Carboxypeptidase regulatory domain-like"/>
    <property type="match status" value="1"/>
</dbReference>
<keyword evidence="3" id="KW-0998">Cell outer membrane</keyword>
<dbReference type="Pfam" id="PF07660">
    <property type="entry name" value="STN"/>
    <property type="match status" value="1"/>
</dbReference>
<evidence type="ECO:0000256" key="1">
    <source>
        <dbReference type="ARBA" id="ARBA00022448"/>
    </source>
</evidence>
<evidence type="ECO:0000256" key="2">
    <source>
        <dbReference type="ARBA" id="ARBA00023136"/>
    </source>
</evidence>
<protein>
    <submittedName>
        <fullName evidence="5">Prevent-host-death protein</fullName>
    </submittedName>
</protein>
<dbReference type="RefSeq" id="WP_125042032.1">
    <property type="nucleotide sequence ID" value="NZ_BHWB01000011.1"/>
</dbReference>
<dbReference type="Proteomes" id="UP000288079">
    <property type="component" value="Unassembled WGS sequence"/>
</dbReference>
<dbReference type="EMBL" id="BHWB01000011">
    <property type="protein sequence ID" value="GCB36344.1"/>
    <property type="molecule type" value="Genomic_DNA"/>
</dbReference>
<evidence type="ECO:0000259" key="4">
    <source>
        <dbReference type="SMART" id="SM00965"/>
    </source>
</evidence>
<accession>A0A401LXZ0</accession>
<dbReference type="OrthoDB" id="9804995at2"/>
<evidence type="ECO:0000256" key="3">
    <source>
        <dbReference type="ARBA" id="ARBA00023237"/>
    </source>
</evidence>
<feature type="domain" description="Secretin/TonB short N-terminal" evidence="4">
    <location>
        <begin position="59"/>
        <end position="110"/>
    </location>
</feature>
<dbReference type="InterPro" id="IPR011662">
    <property type="entry name" value="Secretin/TonB_short_N"/>
</dbReference>
<comment type="caution">
    <text evidence="5">The sequence shown here is derived from an EMBL/GenBank/DDBJ whole genome shotgun (WGS) entry which is preliminary data.</text>
</comment>
<dbReference type="AlphaFoldDB" id="A0A401LXZ0"/>
<keyword evidence="2" id="KW-0472">Membrane</keyword>
<keyword evidence="1" id="KW-0813">Transport</keyword>
<reference evidence="5 6" key="1">
    <citation type="submission" date="2018-10" db="EMBL/GenBank/DDBJ databases">
        <title>Draft Genome Sequence of Bacteroides sp. KCTC 15687.</title>
        <authorList>
            <person name="Yu S.Y."/>
            <person name="Kim J.S."/>
            <person name="Oh B.S."/>
            <person name="Park S.H."/>
            <person name="Kang S.W."/>
            <person name="Park J.E."/>
            <person name="Choi S.H."/>
            <person name="Han K.I."/>
            <person name="Lee K.C."/>
            <person name="Eom M.K."/>
            <person name="Suh M.K."/>
            <person name="Lee D.H."/>
            <person name="Yoon H."/>
            <person name="Kim B."/>
            <person name="Yang S.J."/>
            <person name="Lee J.S."/>
            <person name="Lee J.H."/>
        </authorList>
    </citation>
    <scope>NUCLEOTIDE SEQUENCE [LARGE SCALE GENOMIC DNA]</scope>
    <source>
        <strain evidence="5 6">KCTC 15687</strain>
    </source>
</reference>
<dbReference type="SUPFAM" id="SSF56935">
    <property type="entry name" value="Porins"/>
    <property type="match status" value="1"/>
</dbReference>
<evidence type="ECO:0000313" key="6">
    <source>
        <dbReference type="Proteomes" id="UP000288079"/>
    </source>
</evidence>
<dbReference type="GO" id="GO:0019867">
    <property type="term" value="C:outer membrane"/>
    <property type="evidence" value="ECO:0007669"/>
    <property type="project" value="InterPro"/>
</dbReference>
<gene>
    <name evidence="5" type="ORF">KGMB02408_32890</name>
</gene>